<dbReference type="PANTHER" id="PTHR30469">
    <property type="entry name" value="MULTIDRUG RESISTANCE PROTEIN MDTA"/>
    <property type="match status" value="1"/>
</dbReference>
<keyword evidence="2" id="KW-0175">Coiled coil</keyword>
<sequence>MDIRNFKLPTPPISMAFAGLLGASIISPAYGANLVSVAELETWEKGMVHNFWCSVSTPSRYQVSSHGTALLEWIKPQGSFVREGEVLAKQHTFYLEREVKTLELELAAAKITQEYEQRELRRLKKLSMEVLSEFDLQEQENKFKLAELNVKQLQQKLEASRYQLAHFEHKAPVSGVIVEMHVEPGQSITQGQLMATIEPSEQRELKCQLPVDKYRAFSGVAGLMNATYRTKDNQSLHYLRGNHIANKEAQVINFILGYEANPGQDSLVGERVSVELSQHRAGLASIPYDALEITNNGYFVWYLRGDQTVDRQSVDVLFNVQDKAIVRTKLAPGNQVITTGKRGLTVGDKVKVEQSNSLMAQQNLEDGYES</sequence>
<dbReference type="Gene3D" id="2.40.50.100">
    <property type="match status" value="1"/>
</dbReference>
<feature type="coiled-coil region" evidence="2">
    <location>
        <begin position="136"/>
        <end position="170"/>
    </location>
</feature>
<dbReference type="EMBL" id="CP072425">
    <property type="protein sequence ID" value="QTL36455.1"/>
    <property type="molecule type" value="Genomic_DNA"/>
</dbReference>
<dbReference type="NCBIfam" id="TIGR01730">
    <property type="entry name" value="RND_mfp"/>
    <property type="match status" value="1"/>
</dbReference>
<name>A0ABX7VB84_9GAMM</name>
<evidence type="ECO:0000313" key="3">
    <source>
        <dbReference type="EMBL" id="QTL36455.1"/>
    </source>
</evidence>
<dbReference type="Gene3D" id="1.10.287.470">
    <property type="entry name" value="Helix hairpin bin"/>
    <property type="match status" value="1"/>
</dbReference>
<dbReference type="Gene3D" id="2.40.420.20">
    <property type="match status" value="1"/>
</dbReference>
<keyword evidence="4" id="KW-1185">Reference proteome</keyword>
<dbReference type="PANTHER" id="PTHR30469:SF15">
    <property type="entry name" value="HLYD FAMILY OF SECRETION PROTEINS"/>
    <property type="match status" value="1"/>
</dbReference>
<dbReference type="RefSeq" id="WP_209053013.1">
    <property type="nucleotide sequence ID" value="NZ_CP072425.1"/>
</dbReference>
<evidence type="ECO:0000256" key="1">
    <source>
        <dbReference type="ARBA" id="ARBA00009477"/>
    </source>
</evidence>
<protein>
    <submittedName>
        <fullName evidence="3">Efflux RND transporter periplasmic adaptor subunit</fullName>
    </submittedName>
</protein>
<dbReference type="Proteomes" id="UP000665025">
    <property type="component" value="Chromosome 1"/>
</dbReference>
<evidence type="ECO:0000256" key="2">
    <source>
        <dbReference type="SAM" id="Coils"/>
    </source>
</evidence>
<proteinExistence type="inferred from homology"/>
<evidence type="ECO:0000313" key="4">
    <source>
        <dbReference type="Proteomes" id="UP000665025"/>
    </source>
</evidence>
<reference evidence="3 4" key="1">
    <citation type="submission" date="2021-03" db="EMBL/GenBank/DDBJ databases">
        <title>Complete Genome of Pseudoalteromonas viridis Strain BBR56, a new biocontrol bacterial candidate.</title>
        <authorList>
            <person name="Handayani D.P."/>
            <person name="Isnansetyo A."/>
            <person name="Istiqomah I."/>
            <person name="Jumina J."/>
        </authorList>
    </citation>
    <scope>NUCLEOTIDE SEQUENCE [LARGE SCALE GENOMIC DNA]</scope>
    <source>
        <strain evidence="3 4">BBR56</strain>
    </source>
</reference>
<organism evidence="3 4">
    <name type="scientific">Pseudoalteromonas viridis</name>
    <dbReference type="NCBI Taxonomy" id="339617"/>
    <lineage>
        <taxon>Bacteria</taxon>
        <taxon>Pseudomonadati</taxon>
        <taxon>Pseudomonadota</taxon>
        <taxon>Gammaproteobacteria</taxon>
        <taxon>Alteromonadales</taxon>
        <taxon>Pseudoalteromonadaceae</taxon>
        <taxon>Pseudoalteromonas</taxon>
    </lineage>
</organism>
<accession>A0ABX7VB84</accession>
<gene>
    <name evidence="3" type="ORF">J5X90_05250</name>
</gene>
<dbReference type="InterPro" id="IPR006143">
    <property type="entry name" value="RND_pump_MFP"/>
</dbReference>
<comment type="similarity">
    <text evidence="1">Belongs to the membrane fusion protein (MFP) (TC 8.A.1) family.</text>
</comment>
<dbReference type="SUPFAM" id="SSF111369">
    <property type="entry name" value="HlyD-like secretion proteins"/>
    <property type="match status" value="1"/>
</dbReference>